<dbReference type="KEGG" id="psu:Psesu_0357"/>
<keyword evidence="2" id="KW-1185">Reference proteome</keyword>
<evidence type="ECO:0000313" key="1">
    <source>
        <dbReference type="EMBL" id="ADV26218.1"/>
    </source>
</evidence>
<sequence>MGPAGLPPGWEGATVGLQEMLDAAGIELACPAESPTDPA</sequence>
<dbReference type="STRING" id="743721.Psesu_0357"/>
<organism evidence="1 2">
    <name type="scientific">Pseudoxanthomonas suwonensis (strain 11-1)</name>
    <dbReference type="NCBI Taxonomy" id="743721"/>
    <lineage>
        <taxon>Bacteria</taxon>
        <taxon>Pseudomonadati</taxon>
        <taxon>Pseudomonadota</taxon>
        <taxon>Gammaproteobacteria</taxon>
        <taxon>Lysobacterales</taxon>
        <taxon>Lysobacteraceae</taxon>
        <taxon>Pseudoxanthomonas</taxon>
    </lineage>
</organism>
<name>E6WPH4_PSEUU</name>
<reference evidence="1 2" key="1">
    <citation type="submission" date="2011-01" db="EMBL/GenBank/DDBJ databases">
        <title>Complete sequence of Pseudoxanthomonas suwonensis 11-1.</title>
        <authorList>
            <consortium name="US DOE Joint Genome Institute"/>
            <person name="Lucas S."/>
            <person name="Copeland A."/>
            <person name="Lapidus A."/>
            <person name="Cheng J.-F."/>
            <person name="Goodwin L."/>
            <person name="Pitluck S."/>
            <person name="Teshima H."/>
            <person name="Detter J.C."/>
            <person name="Han C."/>
            <person name="Tapia R."/>
            <person name="Land M."/>
            <person name="Hauser L."/>
            <person name="Kyrpides N."/>
            <person name="Ivanova N."/>
            <person name="Ovchinnikova G."/>
            <person name="Siebers A.K."/>
            <person name="Allgaier M."/>
            <person name="Thelen M.P."/>
            <person name="Hugenholtz P."/>
            <person name="Gladden J."/>
            <person name="Woyke T."/>
        </authorList>
    </citation>
    <scope>NUCLEOTIDE SEQUENCE [LARGE SCALE GENOMIC DNA]</scope>
    <source>
        <strain evidence="2">11-1</strain>
    </source>
</reference>
<evidence type="ECO:0000313" key="2">
    <source>
        <dbReference type="Proteomes" id="UP000008632"/>
    </source>
</evidence>
<dbReference type="AlphaFoldDB" id="E6WPH4"/>
<dbReference type="EMBL" id="CP002446">
    <property type="protein sequence ID" value="ADV26218.1"/>
    <property type="molecule type" value="Genomic_DNA"/>
</dbReference>
<proteinExistence type="predicted"/>
<gene>
    <name evidence="1" type="ordered locus">Psesu_0357</name>
</gene>
<dbReference type="HOGENOM" id="CLU_3315777_0_0_6"/>
<protein>
    <submittedName>
        <fullName evidence="1">Uncharacterized protein</fullName>
    </submittedName>
</protein>
<dbReference type="Proteomes" id="UP000008632">
    <property type="component" value="Chromosome"/>
</dbReference>
<accession>E6WPH4</accession>